<comment type="caution">
    <text evidence="1">The sequence shown here is derived from an EMBL/GenBank/DDBJ whole genome shotgun (WGS) entry which is preliminary data.</text>
</comment>
<protein>
    <submittedName>
        <fullName evidence="1">Uncharacterized protein</fullName>
    </submittedName>
</protein>
<name>A0A853B2R0_9PSEU</name>
<sequence>MVGILAPLSPEVVDQLVMASTFCLEAELAAATRAACDQPPSLSPKISLIEGGISGTSGTGTTLFFVSKKA</sequence>
<organism evidence="1 2">
    <name type="scientific">Amycolatopsis endophytica</name>
    <dbReference type="NCBI Taxonomy" id="860233"/>
    <lineage>
        <taxon>Bacteria</taxon>
        <taxon>Bacillati</taxon>
        <taxon>Actinomycetota</taxon>
        <taxon>Actinomycetes</taxon>
        <taxon>Pseudonocardiales</taxon>
        <taxon>Pseudonocardiaceae</taxon>
        <taxon>Amycolatopsis</taxon>
    </lineage>
</organism>
<dbReference type="AlphaFoldDB" id="A0A853B2R0"/>
<dbReference type="EMBL" id="JACCFK010000001">
    <property type="protein sequence ID" value="NYI89290.1"/>
    <property type="molecule type" value="Genomic_DNA"/>
</dbReference>
<dbReference type="Proteomes" id="UP000549616">
    <property type="component" value="Unassembled WGS sequence"/>
</dbReference>
<keyword evidence="2" id="KW-1185">Reference proteome</keyword>
<gene>
    <name evidence="1" type="ORF">HNR02_002613</name>
</gene>
<accession>A0A853B2R0</accession>
<evidence type="ECO:0000313" key="1">
    <source>
        <dbReference type="EMBL" id="NYI89290.1"/>
    </source>
</evidence>
<evidence type="ECO:0000313" key="2">
    <source>
        <dbReference type="Proteomes" id="UP000549616"/>
    </source>
</evidence>
<proteinExistence type="predicted"/>
<reference evidence="1 2" key="1">
    <citation type="submission" date="2020-07" db="EMBL/GenBank/DDBJ databases">
        <title>Sequencing the genomes of 1000 actinobacteria strains.</title>
        <authorList>
            <person name="Klenk H.-P."/>
        </authorList>
    </citation>
    <scope>NUCLEOTIDE SEQUENCE [LARGE SCALE GENOMIC DNA]</scope>
    <source>
        <strain evidence="1 2">DSM 104006</strain>
    </source>
</reference>
<dbReference type="RefSeq" id="WP_246338554.1">
    <property type="nucleotide sequence ID" value="NZ_JACCFK010000001.1"/>
</dbReference>